<evidence type="ECO:0000256" key="9">
    <source>
        <dbReference type="SAM" id="Coils"/>
    </source>
</evidence>
<evidence type="ECO:0000256" key="3">
    <source>
        <dbReference type="ARBA" id="ARBA00022737"/>
    </source>
</evidence>
<dbReference type="Proteomes" id="UP000693981">
    <property type="component" value="Unassembled WGS sequence"/>
</dbReference>
<dbReference type="Pfam" id="PF00641">
    <property type="entry name" value="Zn_ribbon_RanBP"/>
    <property type="match status" value="2"/>
</dbReference>
<dbReference type="PANTHER" id="PTHR12999:SF17">
    <property type="entry name" value="ZINC FINGER RAN-BINDING DOMAIN-CONTAINING PROTEIN 2"/>
    <property type="match status" value="1"/>
</dbReference>
<keyword evidence="3" id="KW-0677">Repeat</keyword>
<name>A0A8T1X6N8_9STRA</name>
<keyword evidence="5" id="KW-0862">Zinc</keyword>
<evidence type="ECO:0000256" key="1">
    <source>
        <dbReference type="ARBA" id="ARBA00004123"/>
    </source>
</evidence>
<evidence type="ECO:0000256" key="8">
    <source>
        <dbReference type="PROSITE-ProRule" id="PRU00322"/>
    </source>
</evidence>
<dbReference type="PROSITE" id="PS50199">
    <property type="entry name" value="ZF_RANBP2_2"/>
    <property type="match status" value="2"/>
</dbReference>
<evidence type="ECO:0000256" key="10">
    <source>
        <dbReference type="SAM" id="MobiDB-lite"/>
    </source>
</evidence>
<dbReference type="GO" id="GO:0003723">
    <property type="term" value="F:RNA binding"/>
    <property type="evidence" value="ECO:0007669"/>
    <property type="project" value="UniProtKB-KW"/>
</dbReference>
<dbReference type="FunFam" id="4.10.1060.10:FF:000004">
    <property type="entry name" value="Zinc finger Ran-binding domain-containing protein 2"/>
    <property type="match status" value="1"/>
</dbReference>
<evidence type="ECO:0000313" key="13">
    <source>
        <dbReference type="Proteomes" id="UP000693981"/>
    </source>
</evidence>
<evidence type="ECO:0000256" key="4">
    <source>
        <dbReference type="ARBA" id="ARBA00022771"/>
    </source>
</evidence>
<dbReference type="InterPro" id="IPR001876">
    <property type="entry name" value="Znf_RanBP2"/>
</dbReference>
<feature type="coiled-coil region" evidence="9">
    <location>
        <begin position="28"/>
        <end position="60"/>
    </location>
</feature>
<reference evidence="12" key="1">
    <citation type="submission" date="2021-02" db="EMBL/GenBank/DDBJ databases">
        <authorList>
            <person name="Palmer J.M."/>
        </authorList>
    </citation>
    <scope>NUCLEOTIDE SEQUENCE</scope>
    <source>
        <strain evidence="12">SCRP23</strain>
    </source>
</reference>
<dbReference type="PANTHER" id="PTHR12999">
    <property type="entry name" value="ZINC FINGER RAN-BINDING DOMAIN-CONTAINING PROTEIN 2 ZRANB2-RELATED"/>
    <property type="match status" value="1"/>
</dbReference>
<dbReference type="FunFam" id="4.10.1060.10:FF:000008">
    <property type="entry name" value="TATA-binding protein-associated factor 2N isoform X1"/>
    <property type="match status" value="1"/>
</dbReference>
<keyword evidence="4 8" id="KW-0863">Zinc-finger</keyword>
<evidence type="ECO:0000256" key="6">
    <source>
        <dbReference type="ARBA" id="ARBA00022884"/>
    </source>
</evidence>
<keyword evidence="9" id="KW-0175">Coiled coil</keyword>
<protein>
    <submittedName>
        <fullName evidence="12">Zinc finger Ran-binding domain-containing protein 2</fullName>
    </submittedName>
</protein>
<keyword evidence="6" id="KW-0694">RNA-binding</keyword>
<comment type="caution">
    <text evidence="12">The sequence shown here is derived from an EMBL/GenBank/DDBJ whole genome shotgun (WGS) entry which is preliminary data.</text>
</comment>
<feature type="region of interest" description="Disordered" evidence="10">
    <location>
        <begin position="268"/>
        <end position="295"/>
    </location>
</feature>
<organism evidence="12 13">
    <name type="scientific">Phytophthora boehmeriae</name>
    <dbReference type="NCBI Taxonomy" id="109152"/>
    <lineage>
        <taxon>Eukaryota</taxon>
        <taxon>Sar</taxon>
        <taxon>Stramenopiles</taxon>
        <taxon>Oomycota</taxon>
        <taxon>Peronosporomycetes</taxon>
        <taxon>Peronosporales</taxon>
        <taxon>Peronosporaceae</taxon>
        <taxon>Phytophthora</taxon>
    </lineage>
</organism>
<gene>
    <name evidence="12" type="primary">ZRANB2</name>
    <name evidence="12" type="ORF">PHYBOEH_010315</name>
</gene>
<comment type="subcellular location">
    <subcellularLocation>
        <location evidence="1">Nucleus</location>
    </subcellularLocation>
</comment>
<evidence type="ECO:0000256" key="7">
    <source>
        <dbReference type="ARBA" id="ARBA00023242"/>
    </source>
</evidence>
<feature type="domain" description="RanBP2-type" evidence="11">
    <location>
        <begin position="243"/>
        <end position="274"/>
    </location>
</feature>
<keyword evidence="7" id="KW-0539">Nucleus</keyword>
<feature type="region of interest" description="Disordered" evidence="10">
    <location>
        <begin position="388"/>
        <end position="456"/>
    </location>
</feature>
<dbReference type="OrthoDB" id="1878647at2759"/>
<keyword evidence="13" id="KW-1185">Reference proteome</keyword>
<dbReference type="GO" id="GO:0005634">
    <property type="term" value="C:nucleus"/>
    <property type="evidence" value="ECO:0007669"/>
    <property type="project" value="UniProtKB-SubCell"/>
</dbReference>
<keyword evidence="2" id="KW-0479">Metal-binding</keyword>
<feature type="compositionally biased region" description="Basic and acidic residues" evidence="10">
    <location>
        <begin position="277"/>
        <end position="287"/>
    </location>
</feature>
<accession>A0A8T1X6N8</accession>
<sequence>MKTAAPQHAALNLDEDEEELAARETAKSLKIENVLKEYELQAAEIEADALEQQEVMLDIEMLLDESMALLSELEEDDDASPMAGAFAFSSEGGVFELLEKMDGDELKDFFEMALDEVLLSVEAALQAMSSDAAQGVRTTVRQLKAMKDYNDYNFQRLDASQLASIRHRFANHRLVELQQTFERLVIARTAQDRQLAFETTVFLFQLAQEEAIAAEESEVDKDTVTAIFIMMAGRGGRGGFQMSEGDWACPNPGCSNINFARRNTCNRCQTPRPEGQGGEKAKPKPVDGRGPPGLFQPGDWTCNTCGNINWERRNECNMCKSSKPGMAGVDEKRDGVGGGFNERQERVASAKNEVGDDGYDDFGLKKKKVKASKAEREAAALARLQQSYGAIYQPPQSATESLTRSEVVEKDRADPATTVATGSRLQENTEKRRRSRSPSKPREGQTQAQPGFSKPR</sequence>
<dbReference type="AlphaFoldDB" id="A0A8T1X6N8"/>
<evidence type="ECO:0000313" key="12">
    <source>
        <dbReference type="EMBL" id="KAG7401852.1"/>
    </source>
</evidence>
<evidence type="ECO:0000256" key="2">
    <source>
        <dbReference type="ARBA" id="ARBA00022723"/>
    </source>
</evidence>
<evidence type="ECO:0000259" key="11">
    <source>
        <dbReference type="PROSITE" id="PS50199"/>
    </source>
</evidence>
<feature type="compositionally biased region" description="Polar residues" evidence="10">
    <location>
        <begin position="394"/>
        <end position="404"/>
    </location>
</feature>
<proteinExistence type="predicted"/>
<evidence type="ECO:0000256" key="5">
    <source>
        <dbReference type="ARBA" id="ARBA00022833"/>
    </source>
</evidence>
<dbReference type="PROSITE" id="PS01358">
    <property type="entry name" value="ZF_RANBP2_1"/>
    <property type="match status" value="2"/>
</dbReference>
<dbReference type="SMART" id="SM00547">
    <property type="entry name" value="ZnF_RBZ"/>
    <property type="match status" value="2"/>
</dbReference>
<dbReference type="GO" id="GO:0008270">
    <property type="term" value="F:zinc ion binding"/>
    <property type="evidence" value="ECO:0007669"/>
    <property type="project" value="UniProtKB-KW"/>
</dbReference>
<feature type="domain" description="RanBP2-type" evidence="11">
    <location>
        <begin position="296"/>
        <end position="325"/>
    </location>
</feature>
<dbReference type="EMBL" id="JAGDFL010000007">
    <property type="protein sequence ID" value="KAG7401852.1"/>
    <property type="molecule type" value="Genomic_DNA"/>
</dbReference>